<accession>A0A6N3DTF9</accession>
<sequence>MKRMGTFMAGLLIGATLFGGSVAYAAGIMAERSTHTILVDGVETPMTAYAINGNNYVMLRDIGAAVDFNVYWDNENHCVQVESDKPYTGQPSLPNTDLDTIRAEMVERINDVRMQHGAQFLRIDDRLMAAAQECADKHYTWHHDLEECEAVARSGYPYGFGINLTVFTLCPTDHVAEQAVENWVNSPGHFRTMTVSDGDSIGVGVARENGVTYCYMIVGRPGTYNPYGA</sequence>
<reference evidence="2" key="1">
    <citation type="submission" date="2019-11" db="EMBL/GenBank/DDBJ databases">
        <authorList>
            <person name="Feng L."/>
        </authorList>
    </citation>
    <scope>NUCLEOTIDE SEQUENCE</scope>
    <source>
        <strain evidence="2">FplautiiLFYP42</strain>
    </source>
</reference>
<feature type="domain" description="SCP" evidence="1">
    <location>
        <begin position="107"/>
        <end position="215"/>
    </location>
</feature>
<organism evidence="2">
    <name type="scientific">Flavonifractor plautii</name>
    <name type="common">Fusobacterium plautii</name>
    <dbReference type="NCBI Taxonomy" id="292800"/>
    <lineage>
        <taxon>Bacteria</taxon>
        <taxon>Bacillati</taxon>
        <taxon>Bacillota</taxon>
        <taxon>Clostridia</taxon>
        <taxon>Eubacteriales</taxon>
        <taxon>Oscillospiraceae</taxon>
        <taxon>Flavonifractor</taxon>
    </lineage>
</organism>
<dbReference type="SUPFAM" id="SSF55797">
    <property type="entry name" value="PR-1-like"/>
    <property type="match status" value="1"/>
</dbReference>
<dbReference type="PANTHER" id="PTHR31157:SF1">
    <property type="entry name" value="SCP DOMAIN-CONTAINING PROTEIN"/>
    <property type="match status" value="1"/>
</dbReference>
<dbReference type="EMBL" id="CACRUB010000031">
    <property type="protein sequence ID" value="VYU28937.1"/>
    <property type="molecule type" value="Genomic_DNA"/>
</dbReference>
<evidence type="ECO:0000313" key="2">
    <source>
        <dbReference type="EMBL" id="VYU28937.1"/>
    </source>
</evidence>
<dbReference type="InterPro" id="IPR014044">
    <property type="entry name" value="CAP_dom"/>
</dbReference>
<gene>
    <name evidence="2" type="ORF">FPLFYP42_01827</name>
</gene>
<dbReference type="Pfam" id="PF00188">
    <property type="entry name" value="CAP"/>
    <property type="match status" value="1"/>
</dbReference>
<protein>
    <submittedName>
        <fullName evidence="2">Cysteine-rich secretory protein family protein</fullName>
    </submittedName>
</protein>
<evidence type="ECO:0000259" key="1">
    <source>
        <dbReference type="Pfam" id="PF00188"/>
    </source>
</evidence>
<dbReference type="AlphaFoldDB" id="A0A6N3DTF9"/>
<name>A0A6N3DTF9_FLAPL</name>
<dbReference type="CDD" id="cd05379">
    <property type="entry name" value="CAP_bacterial"/>
    <property type="match status" value="1"/>
</dbReference>
<dbReference type="Gene3D" id="3.40.33.10">
    <property type="entry name" value="CAP"/>
    <property type="match status" value="1"/>
</dbReference>
<dbReference type="InterPro" id="IPR035940">
    <property type="entry name" value="CAP_sf"/>
</dbReference>
<dbReference type="PANTHER" id="PTHR31157">
    <property type="entry name" value="SCP DOMAIN-CONTAINING PROTEIN"/>
    <property type="match status" value="1"/>
</dbReference>
<proteinExistence type="predicted"/>